<dbReference type="GO" id="GO:0016616">
    <property type="term" value="F:oxidoreductase activity, acting on the CH-OH group of donors, NAD or NADP as acceptor"/>
    <property type="evidence" value="ECO:0007669"/>
    <property type="project" value="InterPro"/>
</dbReference>
<evidence type="ECO:0000313" key="1">
    <source>
        <dbReference type="EMBL" id="KAK6319932.1"/>
    </source>
</evidence>
<dbReference type="AlphaFoldDB" id="A0AAN8M672"/>
<proteinExistence type="predicted"/>
<dbReference type="Gene3D" id="3.90.110.10">
    <property type="entry name" value="Lactate dehydrogenase/glycoside hydrolase, family 4, C-terminal"/>
    <property type="match status" value="1"/>
</dbReference>
<accession>A0AAN8M672</accession>
<comment type="caution">
    <text evidence="1">The sequence shown here is derived from an EMBL/GenBank/DDBJ whole genome shotgun (WGS) entry which is preliminary data.</text>
</comment>
<protein>
    <submittedName>
        <fullName evidence="1">Uncharacterized protein</fullName>
    </submittedName>
</protein>
<reference evidence="1 2" key="1">
    <citation type="submission" date="2021-04" db="EMBL/GenBank/DDBJ databases">
        <authorList>
            <person name="De Guttry C."/>
            <person name="Zahm M."/>
            <person name="Klopp C."/>
            <person name="Cabau C."/>
            <person name="Louis A."/>
            <person name="Berthelot C."/>
            <person name="Parey E."/>
            <person name="Roest Crollius H."/>
            <person name="Montfort J."/>
            <person name="Robinson-Rechavi M."/>
            <person name="Bucao C."/>
            <person name="Bouchez O."/>
            <person name="Gislard M."/>
            <person name="Lluch J."/>
            <person name="Milhes M."/>
            <person name="Lampietro C."/>
            <person name="Lopez Roques C."/>
            <person name="Donnadieu C."/>
            <person name="Braasch I."/>
            <person name="Desvignes T."/>
            <person name="Postlethwait J."/>
            <person name="Bobe J."/>
            <person name="Wedekind C."/>
            <person name="Guiguen Y."/>
        </authorList>
    </citation>
    <scope>NUCLEOTIDE SEQUENCE [LARGE SCALE GENOMIC DNA]</scope>
    <source>
        <strain evidence="1">Cs_M1</strain>
        <tissue evidence="1">Blood</tissue>
    </source>
</reference>
<dbReference type="SUPFAM" id="SSF56327">
    <property type="entry name" value="LDH C-terminal domain-like"/>
    <property type="match status" value="1"/>
</dbReference>
<gene>
    <name evidence="1" type="ORF">J4Q44_G00090390</name>
</gene>
<keyword evidence="2" id="KW-1185">Reference proteome</keyword>
<dbReference type="Proteomes" id="UP001356427">
    <property type="component" value="Unassembled WGS sequence"/>
</dbReference>
<name>A0AAN8M672_9TELE</name>
<dbReference type="InterPro" id="IPR015955">
    <property type="entry name" value="Lactate_DH/Glyco_Ohase_4_C"/>
</dbReference>
<dbReference type="EMBL" id="JAGTTL010000007">
    <property type="protein sequence ID" value="KAK6319932.1"/>
    <property type="molecule type" value="Genomic_DNA"/>
</dbReference>
<evidence type="ECO:0000313" key="2">
    <source>
        <dbReference type="Proteomes" id="UP001356427"/>
    </source>
</evidence>
<organism evidence="1 2">
    <name type="scientific">Coregonus suidteri</name>
    <dbReference type="NCBI Taxonomy" id="861788"/>
    <lineage>
        <taxon>Eukaryota</taxon>
        <taxon>Metazoa</taxon>
        <taxon>Chordata</taxon>
        <taxon>Craniata</taxon>
        <taxon>Vertebrata</taxon>
        <taxon>Euteleostomi</taxon>
        <taxon>Actinopterygii</taxon>
        <taxon>Neopterygii</taxon>
        <taxon>Teleostei</taxon>
        <taxon>Protacanthopterygii</taxon>
        <taxon>Salmoniformes</taxon>
        <taxon>Salmonidae</taxon>
        <taxon>Coregoninae</taxon>
        <taxon>Coregonus</taxon>
    </lineage>
</organism>
<sequence>MGERLQIHPSIVHGHIIGEHRDSSAQVILKNLHTIHPVSTRIKLCVLRLTPSYHYTLTPDKWKGMYGLEEEVFLSVLGWEGVYGVLMTMPLRDTVAQGLQESAQILGQTNRELSLLATELQDKE</sequence>